<feature type="chain" id="PRO_5046596347" description="Secreted protein" evidence="1">
    <location>
        <begin position="27"/>
        <end position="146"/>
    </location>
</feature>
<keyword evidence="1" id="KW-0732">Signal</keyword>
<protein>
    <recommendedName>
        <fullName evidence="4">Secreted protein</fullName>
    </recommendedName>
</protein>
<name>A0ABW1D6E7_9ACTN</name>
<reference evidence="3" key="1">
    <citation type="journal article" date="2019" name="Int. J. Syst. Evol. Microbiol.">
        <title>The Global Catalogue of Microorganisms (GCM) 10K type strain sequencing project: providing services to taxonomists for standard genome sequencing and annotation.</title>
        <authorList>
            <consortium name="The Broad Institute Genomics Platform"/>
            <consortium name="The Broad Institute Genome Sequencing Center for Infectious Disease"/>
            <person name="Wu L."/>
            <person name="Ma J."/>
        </authorList>
    </citation>
    <scope>NUCLEOTIDE SEQUENCE [LARGE SCALE GENOMIC DNA]</scope>
    <source>
        <strain evidence="3">CCUG 53903</strain>
    </source>
</reference>
<comment type="caution">
    <text evidence="2">The sequence shown here is derived from an EMBL/GenBank/DDBJ whole genome shotgun (WGS) entry which is preliminary data.</text>
</comment>
<feature type="signal peptide" evidence="1">
    <location>
        <begin position="1"/>
        <end position="26"/>
    </location>
</feature>
<proteinExistence type="predicted"/>
<evidence type="ECO:0008006" key="4">
    <source>
        <dbReference type="Google" id="ProtNLM"/>
    </source>
</evidence>
<sequence>MFRTTGALVAAALGASILITPSSASAASDWKCYGTQVKRCATVWWDQSADTYRARAKITDVAGGGSYQVKVTDVKLLRINKSDYVTVRSAKDHDGWHDTEDSAATATVDPCSPEQSYAVVATFSWKGASSGEKTWRPNQAWGNVCD</sequence>
<organism evidence="2 3">
    <name type="scientific">Nonomuraea insulae</name>
    <dbReference type="NCBI Taxonomy" id="1616787"/>
    <lineage>
        <taxon>Bacteria</taxon>
        <taxon>Bacillati</taxon>
        <taxon>Actinomycetota</taxon>
        <taxon>Actinomycetes</taxon>
        <taxon>Streptosporangiales</taxon>
        <taxon>Streptosporangiaceae</taxon>
        <taxon>Nonomuraea</taxon>
    </lineage>
</organism>
<evidence type="ECO:0000256" key="1">
    <source>
        <dbReference type="SAM" id="SignalP"/>
    </source>
</evidence>
<dbReference type="EMBL" id="JBHSPA010000094">
    <property type="protein sequence ID" value="MFC5833524.1"/>
    <property type="molecule type" value="Genomic_DNA"/>
</dbReference>
<keyword evidence="3" id="KW-1185">Reference proteome</keyword>
<dbReference type="Proteomes" id="UP001596058">
    <property type="component" value="Unassembled WGS sequence"/>
</dbReference>
<gene>
    <name evidence="2" type="ORF">ACFPZ3_57595</name>
</gene>
<evidence type="ECO:0000313" key="3">
    <source>
        <dbReference type="Proteomes" id="UP001596058"/>
    </source>
</evidence>
<evidence type="ECO:0000313" key="2">
    <source>
        <dbReference type="EMBL" id="MFC5833524.1"/>
    </source>
</evidence>
<dbReference type="RefSeq" id="WP_379522950.1">
    <property type="nucleotide sequence ID" value="NZ_JBHSPA010000094.1"/>
</dbReference>
<accession>A0ABW1D6E7</accession>